<dbReference type="EMBL" id="SKBQ01000034">
    <property type="protein sequence ID" value="TPX13468.1"/>
    <property type="molecule type" value="Genomic_DNA"/>
</dbReference>
<keyword evidence="12" id="KW-1185">Reference proteome</keyword>
<dbReference type="PANTHER" id="PTHR31323">
    <property type="entry name" value="MECHANOSENSITIVE ION CHANNEL PROTEIN MSY2"/>
    <property type="match status" value="1"/>
</dbReference>
<dbReference type="InterPro" id="IPR018247">
    <property type="entry name" value="EF_Hand_1_Ca_BS"/>
</dbReference>
<dbReference type="GeneID" id="41973645"/>
<dbReference type="InterPro" id="IPR023408">
    <property type="entry name" value="MscS_beta-dom_sf"/>
</dbReference>
<evidence type="ECO:0000256" key="6">
    <source>
        <dbReference type="ARBA" id="ARBA00023136"/>
    </source>
</evidence>
<dbReference type="InterPro" id="IPR002048">
    <property type="entry name" value="EF_hand_dom"/>
</dbReference>
<dbReference type="PROSITE" id="PS00018">
    <property type="entry name" value="EF_HAND_1"/>
    <property type="match status" value="1"/>
</dbReference>
<feature type="compositionally biased region" description="Polar residues" evidence="8">
    <location>
        <begin position="826"/>
        <end position="838"/>
    </location>
</feature>
<dbReference type="Pfam" id="PF00924">
    <property type="entry name" value="MS_channel_2nd"/>
    <property type="match status" value="1"/>
</dbReference>
<organism evidence="11 12">
    <name type="scientific">Thyridium curvatum</name>
    <dbReference type="NCBI Taxonomy" id="1093900"/>
    <lineage>
        <taxon>Eukaryota</taxon>
        <taxon>Fungi</taxon>
        <taxon>Dikarya</taxon>
        <taxon>Ascomycota</taxon>
        <taxon>Pezizomycotina</taxon>
        <taxon>Sordariomycetes</taxon>
        <taxon>Sordariomycetidae</taxon>
        <taxon>Thyridiales</taxon>
        <taxon>Thyridiaceae</taxon>
        <taxon>Thyridium</taxon>
    </lineage>
</organism>
<dbReference type="Pfam" id="PF25886">
    <property type="entry name" value="Msy1"/>
    <property type="match status" value="1"/>
</dbReference>
<dbReference type="InterPro" id="IPR016688">
    <property type="entry name" value="MscS-like_plants/fungi"/>
</dbReference>
<evidence type="ECO:0000256" key="5">
    <source>
        <dbReference type="ARBA" id="ARBA00022989"/>
    </source>
</evidence>
<dbReference type="GO" id="GO:0005262">
    <property type="term" value="F:calcium channel activity"/>
    <property type="evidence" value="ECO:0007669"/>
    <property type="project" value="TreeGrafter"/>
</dbReference>
<dbReference type="GO" id="GO:0005789">
    <property type="term" value="C:endoplasmic reticulum membrane"/>
    <property type="evidence" value="ECO:0007669"/>
    <property type="project" value="UniProtKB-SubCell"/>
</dbReference>
<evidence type="ECO:0000256" key="7">
    <source>
        <dbReference type="PIRNR" id="PIRNR017209"/>
    </source>
</evidence>
<comment type="caution">
    <text evidence="11">The sequence shown here is derived from an EMBL/GenBank/DDBJ whole genome shotgun (WGS) entry which is preliminary data.</text>
</comment>
<feature type="region of interest" description="Disordered" evidence="8">
    <location>
        <begin position="769"/>
        <end position="862"/>
    </location>
</feature>
<dbReference type="InterPro" id="IPR010920">
    <property type="entry name" value="LSM_dom_sf"/>
</dbReference>
<protein>
    <recommendedName>
        <fullName evidence="7">Mechanosensitive ion channel protein</fullName>
    </recommendedName>
</protein>
<dbReference type="AlphaFoldDB" id="A0A507B9L4"/>
<comment type="subcellular location">
    <subcellularLocation>
        <location evidence="1">Endomembrane system</location>
        <topology evidence="1">Multi-pass membrane protein</topology>
    </subcellularLocation>
    <subcellularLocation>
        <location evidence="7">Endoplasmic reticulum membrane</location>
    </subcellularLocation>
</comment>
<dbReference type="Gene3D" id="1.10.238.10">
    <property type="entry name" value="EF-hand"/>
    <property type="match status" value="1"/>
</dbReference>
<evidence type="ECO:0000259" key="10">
    <source>
        <dbReference type="PROSITE" id="PS50222"/>
    </source>
</evidence>
<dbReference type="PIRSF" id="PIRSF017209">
    <property type="entry name" value="Memb_At2g17000_prd"/>
    <property type="match status" value="1"/>
</dbReference>
<sequence>MASPADSHDEKKPDHRYLAPDDHTAQPPPLSPAESRETASRLVDDLELLRAERAVSNEEKLSGHRPSRSRTRHHEEPEDAFNPTAVANEETHTHKPPTALMKLWKKLRSFPRFVRYFMYMTPVAVLLLIPILLDLYAIKYTAAVGGAGGVSLKWFGIWLEVVWLSLWASRLLCSIVPYLMAWCAKLVGSSTPKKWRDIGWQLEFHAALFLWMLALIISFLPLVNSHRVPGGHWDGDTPPYLHWVDVVNKVIIALFVLACLNFFEKILIQWIAMSFHLRTYAYRIENNKQEIRYLITLYEYCSTRTHNELPWDPTAPDSSGTRTPLKIIQNNARQAWGKVGNVANRMAGDFTGRKVLNDDHPQKVVVELLKSTATANTLGRMLYRTFVPPGRDTVRPADLEPAFTNPDDAEACFGVFDKDMNGDISMEEFELVCNEIHLEKKAINASLKDLDSVIRKLDKVFLFIIVVIAAIVFVSIISGSAAAALGSAGTTILGFAWMLQATAQEFLQSIIFVFVKHPFDVGDRVTVYGNTGDMMRGDDYYVQEISLLYTEFKKMQGHVVQAPNSLLNNLFILNQRRSNGLADVVELKMRFGTPNEVIEELKARMVDFVTDNKRDYAPRVITEVRTIEEVWAITVNFVFFHKTSFQNELLRLQRHNKLATELMIQMKELGIEGPRKMQPGGNRDYPFYWTNLPPPPSYSELKPGHADAADPVPVLEQQSAEAARQRRRRAESQPPRVVVDDAPDFQDVFDTRKPDALRRLQSLRAAGAARAAAGESSQDRLPGVAERAEEEGRASASGVSIPMQSVHPHRSGGGGGGGGMFPRRSGTLNRGRSGTLGSVSEGPAPQLPPLQQMERNSAERMV</sequence>
<evidence type="ECO:0000256" key="2">
    <source>
        <dbReference type="ARBA" id="ARBA00008017"/>
    </source>
</evidence>
<dbReference type="GO" id="GO:0006874">
    <property type="term" value="P:intracellular calcium ion homeostasis"/>
    <property type="evidence" value="ECO:0007669"/>
    <property type="project" value="TreeGrafter"/>
</dbReference>
<feature type="transmembrane region" description="Helical" evidence="9">
    <location>
        <begin position="460"/>
        <end position="486"/>
    </location>
</feature>
<keyword evidence="5 9" id="KW-1133">Transmembrane helix</keyword>
<keyword evidence="3 9" id="KW-0812">Transmembrane</keyword>
<feature type="region of interest" description="Disordered" evidence="8">
    <location>
        <begin position="717"/>
        <end position="749"/>
    </location>
</feature>
<dbReference type="SUPFAM" id="SSF50182">
    <property type="entry name" value="Sm-like ribonucleoproteins"/>
    <property type="match status" value="1"/>
</dbReference>
<evidence type="ECO:0000256" key="3">
    <source>
        <dbReference type="ARBA" id="ARBA00022692"/>
    </source>
</evidence>
<feature type="compositionally biased region" description="Basic and acidic residues" evidence="8">
    <location>
        <begin position="34"/>
        <end position="62"/>
    </location>
</feature>
<dbReference type="InterPro" id="IPR011992">
    <property type="entry name" value="EF-hand-dom_pair"/>
</dbReference>
<evidence type="ECO:0000256" key="8">
    <source>
        <dbReference type="SAM" id="MobiDB-lite"/>
    </source>
</evidence>
<dbReference type="Gene3D" id="2.30.30.60">
    <property type="match status" value="1"/>
</dbReference>
<accession>A0A507B9L4</accession>
<gene>
    <name evidence="11" type="ORF">E0L32_006198</name>
</gene>
<dbReference type="PANTHER" id="PTHR31323:SF15">
    <property type="entry name" value="MECHANOSENSITIVE ION CHANNEL PROTEIN MSY1"/>
    <property type="match status" value="1"/>
</dbReference>
<dbReference type="SUPFAM" id="SSF47473">
    <property type="entry name" value="EF-hand"/>
    <property type="match status" value="1"/>
</dbReference>
<dbReference type="InterPro" id="IPR058650">
    <property type="entry name" value="Msy1/2-like"/>
</dbReference>
<evidence type="ECO:0000313" key="12">
    <source>
        <dbReference type="Proteomes" id="UP000319257"/>
    </source>
</evidence>
<evidence type="ECO:0000313" key="11">
    <source>
        <dbReference type="EMBL" id="TPX13468.1"/>
    </source>
</evidence>
<feature type="compositionally biased region" description="Basic and acidic residues" evidence="8">
    <location>
        <begin position="1"/>
        <end position="24"/>
    </location>
</feature>
<name>A0A507B9L4_9PEZI</name>
<feature type="transmembrane region" description="Helical" evidence="9">
    <location>
        <begin position="116"/>
        <end position="137"/>
    </location>
</feature>
<dbReference type="InterPro" id="IPR006685">
    <property type="entry name" value="MscS_channel_2nd"/>
</dbReference>
<feature type="transmembrane region" description="Helical" evidence="9">
    <location>
        <begin position="202"/>
        <end position="220"/>
    </location>
</feature>
<comment type="similarity">
    <text evidence="2 7">Belongs to the MscS (TC 1.A.23) family.</text>
</comment>
<dbReference type="OrthoDB" id="544685at2759"/>
<feature type="domain" description="EF-hand" evidence="10">
    <location>
        <begin position="404"/>
        <end position="439"/>
    </location>
</feature>
<dbReference type="STRING" id="1093900.A0A507B9L4"/>
<dbReference type="GO" id="GO:0005509">
    <property type="term" value="F:calcium ion binding"/>
    <property type="evidence" value="ECO:0007669"/>
    <property type="project" value="InterPro"/>
</dbReference>
<keyword evidence="4" id="KW-0106">Calcium</keyword>
<keyword evidence="7" id="KW-0256">Endoplasmic reticulum</keyword>
<keyword evidence="6 7" id="KW-0472">Membrane</keyword>
<feature type="transmembrane region" description="Helical" evidence="9">
    <location>
        <begin position="240"/>
        <end position="263"/>
    </location>
</feature>
<evidence type="ECO:0000256" key="1">
    <source>
        <dbReference type="ARBA" id="ARBA00004127"/>
    </source>
</evidence>
<dbReference type="RefSeq" id="XP_030995179.1">
    <property type="nucleotide sequence ID" value="XM_031140805.1"/>
</dbReference>
<feature type="region of interest" description="Disordered" evidence="8">
    <location>
        <begin position="1"/>
        <end position="92"/>
    </location>
</feature>
<proteinExistence type="inferred from homology"/>
<dbReference type="InParanoid" id="A0A507B9L4"/>
<feature type="compositionally biased region" description="Basic residues" evidence="8">
    <location>
        <begin position="63"/>
        <end position="72"/>
    </location>
</feature>
<evidence type="ECO:0000256" key="9">
    <source>
        <dbReference type="SAM" id="Phobius"/>
    </source>
</evidence>
<evidence type="ECO:0000256" key="4">
    <source>
        <dbReference type="ARBA" id="ARBA00022837"/>
    </source>
</evidence>
<dbReference type="Proteomes" id="UP000319257">
    <property type="component" value="Unassembled WGS sequence"/>
</dbReference>
<feature type="compositionally biased region" description="Gly residues" evidence="8">
    <location>
        <begin position="811"/>
        <end position="820"/>
    </location>
</feature>
<feature type="transmembrane region" description="Helical" evidence="9">
    <location>
        <begin position="157"/>
        <end position="181"/>
    </location>
</feature>
<dbReference type="PROSITE" id="PS50222">
    <property type="entry name" value="EF_HAND_2"/>
    <property type="match status" value="1"/>
</dbReference>
<reference evidence="11 12" key="1">
    <citation type="submission" date="2019-06" db="EMBL/GenBank/DDBJ databases">
        <title>Draft genome sequence of the filamentous fungus Phialemoniopsis curvata isolated from diesel fuel.</title>
        <authorList>
            <person name="Varaljay V.A."/>
            <person name="Lyon W.J."/>
            <person name="Crouch A.L."/>
            <person name="Drake C.E."/>
            <person name="Hollomon J.M."/>
            <person name="Nadeau L.J."/>
            <person name="Nunn H.S."/>
            <person name="Stevenson B.S."/>
            <person name="Bojanowski C.L."/>
            <person name="Crookes-Goodson W.J."/>
        </authorList>
    </citation>
    <scope>NUCLEOTIDE SEQUENCE [LARGE SCALE GENOMIC DNA]</scope>
    <source>
        <strain evidence="11 12">D216</strain>
    </source>
</reference>